<organism evidence="2 3">
    <name type="scientific">Aspergillus homomorphus (strain CBS 101889)</name>
    <dbReference type="NCBI Taxonomy" id="1450537"/>
    <lineage>
        <taxon>Eukaryota</taxon>
        <taxon>Fungi</taxon>
        <taxon>Dikarya</taxon>
        <taxon>Ascomycota</taxon>
        <taxon>Pezizomycotina</taxon>
        <taxon>Eurotiomycetes</taxon>
        <taxon>Eurotiomycetidae</taxon>
        <taxon>Eurotiales</taxon>
        <taxon>Aspergillaceae</taxon>
        <taxon>Aspergillus</taxon>
        <taxon>Aspergillus subgen. Circumdati</taxon>
    </lineage>
</organism>
<dbReference type="Proteomes" id="UP000248961">
    <property type="component" value="Unassembled WGS sequence"/>
</dbReference>
<evidence type="ECO:0000313" key="2">
    <source>
        <dbReference type="EMBL" id="RAL12573.1"/>
    </source>
</evidence>
<dbReference type="GeneID" id="37204877"/>
<proteinExistence type="predicted"/>
<sequence>MYQQNRVLGSTVPSGGNSLESPAGQSENSAIPARSFAHYISSPQLNTSTYSHILRGPMTERTASDIRTAIYLSATTLRPLPATDVSSESVCPSRNSVPAATNPTKRGRGRKQDNDDDDDNDDVGYLLYPEPARPLRGSEPSLGRIDREGEVEENGEALFAIATSAAMPVSLSPTHPPPSGSQEGPLVAVEPLGKENVTMVRVAGQSQSYLAPSKRMQPGRQPDFASR</sequence>
<accession>A0A395HYW0</accession>
<evidence type="ECO:0000313" key="3">
    <source>
        <dbReference type="Proteomes" id="UP000248961"/>
    </source>
</evidence>
<reference evidence="2 3" key="1">
    <citation type="submission" date="2018-02" db="EMBL/GenBank/DDBJ databases">
        <title>The genomes of Aspergillus section Nigri reveals drivers in fungal speciation.</title>
        <authorList>
            <consortium name="DOE Joint Genome Institute"/>
            <person name="Vesth T.C."/>
            <person name="Nybo J."/>
            <person name="Theobald S."/>
            <person name="Brandl J."/>
            <person name="Frisvad J.C."/>
            <person name="Nielsen K.F."/>
            <person name="Lyhne E.K."/>
            <person name="Kogle M.E."/>
            <person name="Kuo A."/>
            <person name="Riley R."/>
            <person name="Clum A."/>
            <person name="Nolan M."/>
            <person name="Lipzen A."/>
            <person name="Salamov A."/>
            <person name="Henrissat B."/>
            <person name="Wiebenga A."/>
            <person name="De vries R.P."/>
            <person name="Grigoriev I.V."/>
            <person name="Mortensen U.H."/>
            <person name="Andersen M.R."/>
            <person name="Baker S.E."/>
        </authorList>
    </citation>
    <scope>NUCLEOTIDE SEQUENCE [LARGE SCALE GENOMIC DNA]</scope>
    <source>
        <strain evidence="2 3">CBS 101889</strain>
    </source>
</reference>
<name>A0A395HYW0_ASPHC</name>
<feature type="region of interest" description="Disordered" evidence="1">
    <location>
        <begin position="83"/>
        <end position="142"/>
    </location>
</feature>
<feature type="compositionally biased region" description="Polar residues" evidence="1">
    <location>
        <begin position="84"/>
        <end position="104"/>
    </location>
</feature>
<dbReference type="EMBL" id="KZ824283">
    <property type="protein sequence ID" value="RAL12573.1"/>
    <property type="molecule type" value="Genomic_DNA"/>
</dbReference>
<evidence type="ECO:0000256" key="1">
    <source>
        <dbReference type="SAM" id="MobiDB-lite"/>
    </source>
</evidence>
<dbReference type="AlphaFoldDB" id="A0A395HYW0"/>
<feature type="region of interest" description="Disordered" evidence="1">
    <location>
        <begin position="1"/>
        <end position="29"/>
    </location>
</feature>
<keyword evidence="3" id="KW-1185">Reference proteome</keyword>
<gene>
    <name evidence="2" type="ORF">BO97DRAFT_477902</name>
</gene>
<feature type="region of interest" description="Disordered" evidence="1">
    <location>
        <begin position="205"/>
        <end position="227"/>
    </location>
</feature>
<dbReference type="VEuPathDB" id="FungiDB:BO97DRAFT_477902"/>
<protein>
    <submittedName>
        <fullName evidence="2">Uncharacterized protein</fullName>
    </submittedName>
</protein>
<dbReference type="RefSeq" id="XP_025551727.1">
    <property type="nucleotide sequence ID" value="XM_025700588.1"/>
</dbReference>